<evidence type="ECO:0000313" key="8">
    <source>
        <dbReference type="Proteomes" id="UP000613840"/>
    </source>
</evidence>
<organism evidence="7 8">
    <name type="scientific">Microlunatus endophyticus</name>
    <dbReference type="NCBI Taxonomy" id="1716077"/>
    <lineage>
        <taxon>Bacteria</taxon>
        <taxon>Bacillati</taxon>
        <taxon>Actinomycetota</taxon>
        <taxon>Actinomycetes</taxon>
        <taxon>Propionibacteriales</taxon>
        <taxon>Propionibacteriaceae</taxon>
        <taxon>Microlunatus</taxon>
    </lineage>
</organism>
<dbReference type="PANTHER" id="PTHR34137:SF1">
    <property type="entry name" value="EXODEOXYRIBONUCLEASE 7 SMALL SUBUNIT"/>
    <property type="match status" value="1"/>
</dbReference>
<dbReference type="InterPro" id="IPR003761">
    <property type="entry name" value="Exonuc_VII_S"/>
</dbReference>
<comment type="function">
    <text evidence="6">Bidirectionally degrades single-stranded DNA into large acid-insoluble oligonucleotides, which are then degraded further into small acid-soluble oligonucleotides.</text>
</comment>
<dbReference type="GO" id="GO:0009318">
    <property type="term" value="C:exodeoxyribonuclease VII complex"/>
    <property type="evidence" value="ECO:0007669"/>
    <property type="project" value="UniProtKB-UniRule"/>
</dbReference>
<evidence type="ECO:0000256" key="6">
    <source>
        <dbReference type="HAMAP-Rule" id="MF_00337"/>
    </source>
</evidence>
<reference evidence="7" key="1">
    <citation type="journal article" date="2014" name="Int. J. Syst. Evol. Microbiol.">
        <title>Complete genome sequence of Corynebacterium casei LMG S-19264T (=DSM 44701T), isolated from a smear-ripened cheese.</title>
        <authorList>
            <consortium name="US DOE Joint Genome Institute (JGI-PGF)"/>
            <person name="Walter F."/>
            <person name="Albersmeier A."/>
            <person name="Kalinowski J."/>
            <person name="Ruckert C."/>
        </authorList>
    </citation>
    <scope>NUCLEOTIDE SEQUENCE</scope>
    <source>
        <strain evidence="7">CGMCC 4.7306</strain>
    </source>
</reference>
<protein>
    <recommendedName>
        <fullName evidence="6">Exodeoxyribonuclease 7 small subunit</fullName>
        <ecNumber evidence="6">3.1.11.6</ecNumber>
    </recommendedName>
    <alternativeName>
        <fullName evidence="6">Exodeoxyribonuclease VII small subunit</fullName>
        <shortName evidence="6">Exonuclease VII small subunit</shortName>
    </alternativeName>
</protein>
<dbReference type="GO" id="GO:0005829">
    <property type="term" value="C:cytosol"/>
    <property type="evidence" value="ECO:0007669"/>
    <property type="project" value="TreeGrafter"/>
</dbReference>
<dbReference type="NCBIfam" id="TIGR01280">
    <property type="entry name" value="xseB"/>
    <property type="match status" value="1"/>
</dbReference>
<comment type="subunit">
    <text evidence="6">Heterooligomer composed of large and small subunits.</text>
</comment>
<dbReference type="RefSeq" id="WP_188893221.1">
    <property type="nucleotide sequence ID" value="NZ_BMMZ01000001.1"/>
</dbReference>
<comment type="subcellular location">
    <subcellularLocation>
        <location evidence="6">Cytoplasm</location>
    </subcellularLocation>
</comment>
<keyword evidence="8" id="KW-1185">Reference proteome</keyword>
<dbReference type="Proteomes" id="UP000613840">
    <property type="component" value="Unassembled WGS sequence"/>
</dbReference>
<dbReference type="SUPFAM" id="SSF116842">
    <property type="entry name" value="XseB-like"/>
    <property type="match status" value="1"/>
</dbReference>
<name>A0A917S1K9_9ACTN</name>
<dbReference type="EC" id="3.1.11.6" evidence="6"/>
<dbReference type="EMBL" id="BMMZ01000001">
    <property type="protein sequence ID" value="GGL46938.1"/>
    <property type="molecule type" value="Genomic_DNA"/>
</dbReference>
<dbReference type="HAMAP" id="MF_00337">
    <property type="entry name" value="Exonuc_7_S"/>
    <property type="match status" value="1"/>
</dbReference>
<comment type="caution">
    <text evidence="7">The sequence shown here is derived from an EMBL/GenBank/DDBJ whole genome shotgun (WGS) entry which is preliminary data.</text>
</comment>
<keyword evidence="5 6" id="KW-0269">Exonuclease</keyword>
<comment type="catalytic activity">
    <reaction evidence="6">
        <text>Exonucleolytic cleavage in either 5'- to 3'- or 3'- to 5'-direction to yield nucleoside 5'-phosphates.</text>
        <dbReference type="EC" id="3.1.11.6"/>
    </reaction>
</comment>
<dbReference type="GO" id="GO:0008855">
    <property type="term" value="F:exodeoxyribonuclease VII activity"/>
    <property type="evidence" value="ECO:0007669"/>
    <property type="project" value="UniProtKB-UniRule"/>
</dbReference>
<dbReference type="Gene3D" id="1.10.287.1040">
    <property type="entry name" value="Exonuclease VII, small subunit"/>
    <property type="match status" value="1"/>
</dbReference>
<proteinExistence type="inferred from homology"/>
<sequence>MTEQSPDTEDLSQLSYEQAREELVAVVQRLESGGAPLAESLALWERGEKLAAVCQQWLDGAKETVEAARRAGDQQT</sequence>
<evidence type="ECO:0000256" key="4">
    <source>
        <dbReference type="ARBA" id="ARBA00022801"/>
    </source>
</evidence>
<gene>
    <name evidence="6" type="primary">xseB</name>
    <name evidence="7" type="ORF">GCM10011575_01000</name>
</gene>
<dbReference type="PIRSF" id="PIRSF006488">
    <property type="entry name" value="Exonuc_VII_S"/>
    <property type="match status" value="1"/>
</dbReference>
<keyword evidence="2 6" id="KW-0963">Cytoplasm</keyword>
<dbReference type="InterPro" id="IPR037004">
    <property type="entry name" value="Exonuc_VII_ssu_sf"/>
</dbReference>
<evidence type="ECO:0000256" key="1">
    <source>
        <dbReference type="ARBA" id="ARBA00009998"/>
    </source>
</evidence>
<evidence type="ECO:0000313" key="7">
    <source>
        <dbReference type="EMBL" id="GGL46938.1"/>
    </source>
</evidence>
<evidence type="ECO:0000256" key="2">
    <source>
        <dbReference type="ARBA" id="ARBA00022490"/>
    </source>
</evidence>
<evidence type="ECO:0000256" key="5">
    <source>
        <dbReference type="ARBA" id="ARBA00022839"/>
    </source>
</evidence>
<dbReference type="AlphaFoldDB" id="A0A917S1K9"/>
<accession>A0A917S1K9</accession>
<keyword evidence="3 6" id="KW-0540">Nuclease</keyword>
<evidence type="ECO:0000256" key="3">
    <source>
        <dbReference type="ARBA" id="ARBA00022722"/>
    </source>
</evidence>
<reference evidence="7" key="2">
    <citation type="submission" date="2020-09" db="EMBL/GenBank/DDBJ databases">
        <authorList>
            <person name="Sun Q."/>
            <person name="Zhou Y."/>
        </authorList>
    </citation>
    <scope>NUCLEOTIDE SEQUENCE</scope>
    <source>
        <strain evidence="7">CGMCC 4.7306</strain>
    </source>
</reference>
<keyword evidence="4 6" id="KW-0378">Hydrolase</keyword>
<dbReference type="NCBIfam" id="NF002139">
    <property type="entry name" value="PRK00977.1-3"/>
    <property type="match status" value="1"/>
</dbReference>
<dbReference type="Pfam" id="PF02609">
    <property type="entry name" value="Exonuc_VII_S"/>
    <property type="match status" value="1"/>
</dbReference>
<comment type="similarity">
    <text evidence="1 6">Belongs to the XseB family.</text>
</comment>
<dbReference type="PANTHER" id="PTHR34137">
    <property type="entry name" value="EXODEOXYRIBONUCLEASE 7 SMALL SUBUNIT"/>
    <property type="match status" value="1"/>
</dbReference>
<dbReference type="GO" id="GO:0006308">
    <property type="term" value="P:DNA catabolic process"/>
    <property type="evidence" value="ECO:0007669"/>
    <property type="project" value="UniProtKB-UniRule"/>
</dbReference>